<dbReference type="AlphaFoldDB" id="A0A1G1WJN0"/>
<evidence type="ECO:0008006" key="4">
    <source>
        <dbReference type="Google" id="ProtNLM"/>
    </source>
</evidence>
<proteinExistence type="predicted"/>
<evidence type="ECO:0000313" key="2">
    <source>
        <dbReference type="EMBL" id="OGY27884.1"/>
    </source>
</evidence>
<gene>
    <name evidence="2" type="ORF">A2Z42_02270</name>
</gene>
<dbReference type="EMBL" id="MHCU01000019">
    <property type="protein sequence ID" value="OGY27884.1"/>
    <property type="molecule type" value="Genomic_DNA"/>
</dbReference>
<protein>
    <recommendedName>
        <fullName evidence="4">Addiction module toxin RelE</fullName>
    </recommendedName>
</protein>
<evidence type="ECO:0000256" key="1">
    <source>
        <dbReference type="ARBA" id="ARBA00022649"/>
    </source>
</evidence>
<dbReference type="InterPro" id="IPR035093">
    <property type="entry name" value="RelE/ParE_toxin_dom_sf"/>
</dbReference>
<dbReference type="Pfam" id="PF15738">
    <property type="entry name" value="YafQ_toxin"/>
    <property type="match status" value="1"/>
</dbReference>
<keyword evidence="1" id="KW-1277">Toxin-antitoxin system</keyword>
<name>A0A1G1WJN0_9BACT</name>
<comment type="caution">
    <text evidence="2">The sequence shown here is derived from an EMBL/GenBank/DDBJ whole genome shotgun (WGS) entry which is preliminary data.</text>
</comment>
<dbReference type="Proteomes" id="UP000176645">
    <property type="component" value="Unassembled WGS sequence"/>
</dbReference>
<dbReference type="InterPro" id="IPR004386">
    <property type="entry name" value="Toxin_YafQ-like"/>
</dbReference>
<reference evidence="2 3" key="1">
    <citation type="journal article" date="2016" name="Nat. Commun.">
        <title>Thousands of microbial genomes shed light on interconnected biogeochemical processes in an aquifer system.</title>
        <authorList>
            <person name="Anantharaman K."/>
            <person name="Brown C.T."/>
            <person name="Hug L.A."/>
            <person name="Sharon I."/>
            <person name="Castelle C.J."/>
            <person name="Probst A.J."/>
            <person name="Thomas B.C."/>
            <person name="Singh A."/>
            <person name="Wilkins M.J."/>
            <person name="Karaoz U."/>
            <person name="Brodie E.L."/>
            <person name="Williams K.H."/>
            <person name="Hubbard S.S."/>
            <person name="Banfield J.F."/>
        </authorList>
    </citation>
    <scope>NUCLEOTIDE SEQUENCE [LARGE SCALE GENOMIC DNA]</scope>
</reference>
<evidence type="ECO:0000313" key="3">
    <source>
        <dbReference type="Proteomes" id="UP000176645"/>
    </source>
</evidence>
<dbReference type="NCBIfam" id="TIGR02385">
    <property type="entry name" value="RelE_StbE"/>
    <property type="match status" value="1"/>
</dbReference>
<dbReference type="Gene3D" id="3.30.2310.20">
    <property type="entry name" value="RelE-like"/>
    <property type="match status" value="1"/>
</dbReference>
<accession>A0A1G1WJN0</accession>
<sequence>MIIVYHQDFKRNYRKLSPKVKGKLEERLRIFSKDEFNPILNNHALKGKWLGYRSINVTGDIRAIFKRNPAVVIFVTIDSHSNLYQ</sequence>
<dbReference type="InterPro" id="IPR007712">
    <property type="entry name" value="RelE/ParE_toxin"/>
</dbReference>
<organism evidence="2 3">
    <name type="scientific">Candidatus Woykebacteria bacterium RBG_19FT_COMBO_43_10</name>
    <dbReference type="NCBI Taxonomy" id="1802598"/>
    <lineage>
        <taxon>Bacteria</taxon>
        <taxon>Candidatus Woykeibacteriota</taxon>
    </lineage>
</organism>
<dbReference type="SUPFAM" id="SSF143011">
    <property type="entry name" value="RelE-like"/>
    <property type="match status" value="1"/>
</dbReference>